<protein>
    <recommendedName>
        <fullName evidence="8">ABC transporter domain-containing protein</fullName>
    </recommendedName>
</protein>
<keyword evidence="4 7" id="KW-1133">Transmembrane helix</keyword>
<keyword evidence="3 7" id="KW-0812">Transmembrane</keyword>
<evidence type="ECO:0000256" key="4">
    <source>
        <dbReference type="ARBA" id="ARBA00022989"/>
    </source>
</evidence>
<feature type="transmembrane region" description="Helical" evidence="7">
    <location>
        <begin position="845"/>
        <end position="871"/>
    </location>
</feature>
<dbReference type="STRING" id="199890.A0A182P552"/>
<dbReference type="InterPro" id="IPR027417">
    <property type="entry name" value="P-loop_NTPase"/>
</dbReference>
<evidence type="ECO:0000256" key="1">
    <source>
        <dbReference type="ARBA" id="ARBA00004141"/>
    </source>
</evidence>
<dbReference type="GO" id="GO:0005524">
    <property type="term" value="F:ATP binding"/>
    <property type="evidence" value="ECO:0007669"/>
    <property type="project" value="InterPro"/>
</dbReference>
<dbReference type="Pfam" id="PF01161">
    <property type="entry name" value="PBP"/>
    <property type="match status" value="4"/>
</dbReference>
<feature type="domain" description="ABC transporter" evidence="8">
    <location>
        <begin position="270"/>
        <end position="503"/>
    </location>
</feature>
<feature type="transmembrane region" description="Helical" evidence="7">
    <location>
        <begin position="584"/>
        <end position="609"/>
    </location>
</feature>
<comment type="similarity">
    <text evidence="2">Belongs to the phosphatidylethanolamine-binding protein family.</text>
</comment>
<reference evidence="10" key="1">
    <citation type="submission" date="2013-03" db="EMBL/GenBank/DDBJ databases">
        <title>The Genome Sequence of Anopheles epiroticus epiroticus2.</title>
        <authorList>
            <consortium name="The Broad Institute Genomics Platform"/>
            <person name="Neafsey D.E."/>
            <person name="Howell P."/>
            <person name="Walker B."/>
            <person name="Young S.K."/>
            <person name="Zeng Q."/>
            <person name="Gargeya S."/>
            <person name="Fitzgerald M."/>
            <person name="Haas B."/>
            <person name="Abouelleil A."/>
            <person name="Allen A.W."/>
            <person name="Alvarado L."/>
            <person name="Arachchi H.M."/>
            <person name="Berlin A.M."/>
            <person name="Chapman S.B."/>
            <person name="Gainer-Dewar J."/>
            <person name="Goldberg J."/>
            <person name="Griggs A."/>
            <person name="Gujja S."/>
            <person name="Hansen M."/>
            <person name="Howarth C."/>
            <person name="Imamovic A."/>
            <person name="Ireland A."/>
            <person name="Larimer J."/>
            <person name="McCowan C."/>
            <person name="Murphy C."/>
            <person name="Pearson M."/>
            <person name="Poon T.W."/>
            <person name="Priest M."/>
            <person name="Roberts A."/>
            <person name="Saif S."/>
            <person name="Shea T."/>
            <person name="Sisk P."/>
            <person name="Sykes S."/>
            <person name="Wortman J."/>
            <person name="Nusbaum C."/>
            <person name="Birren B."/>
        </authorList>
    </citation>
    <scope>NUCLEOTIDE SEQUENCE [LARGE SCALE GENOMIC DNA]</scope>
    <source>
        <strain evidence="10">Epiroticus2</strain>
    </source>
</reference>
<evidence type="ECO:0000256" key="5">
    <source>
        <dbReference type="ARBA" id="ARBA00023136"/>
    </source>
</evidence>
<dbReference type="InterPro" id="IPR003439">
    <property type="entry name" value="ABC_transporter-like_ATP-bd"/>
</dbReference>
<reference evidence="9" key="2">
    <citation type="submission" date="2020-05" db="UniProtKB">
        <authorList>
            <consortium name="EnsemblMetazoa"/>
        </authorList>
    </citation>
    <scope>IDENTIFICATION</scope>
    <source>
        <strain evidence="9">Epiroticus2</strain>
    </source>
</reference>
<dbReference type="GO" id="GO:0016887">
    <property type="term" value="F:ATP hydrolysis activity"/>
    <property type="evidence" value="ECO:0007669"/>
    <property type="project" value="InterPro"/>
</dbReference>
<dbReference type="Pfam" id="PF01061">
    <property type="entry name" value="ABC2_membrane"/>
    <property type="match status" value="1"/>
</dbReference>
<keyword evidence="10" id="KW-1185">Reference proteome</keyword>
<accession>A0A182P552</accession>
<dbReference type="SUPFAM" id="SSF49777">
    <property type="entry name" value="PEBP-like"/>
    <property type="match status" value="4"/>
</dbReference>
<evidence type="ECO:0000256" key="2">
    <source>
        <dbReference type="ARBA" id="ARBA00007091"/>
    </source>
</evidence>
<dbReference type="VEuPathDB" id="VectorBase:AEPI002040"/>
<feature type="region of interest" description="Disordered" evidence="6">
    <location>
        <begin position="1"/>
        <end position="35"/>
    </location>
</feature>
<dbReference type="CDD" id="cd00866">
    <property type="entry name" value="PEBP_euk"/>
    <property type="match status" value="4"/>
</dbReference>
<proteinExistence type="inferred from homology"/>
<dbReference type="InterPro" id="IPR008914">
    <property type="entry name" value="PEBP"/>
</dbReference>
<evidence type="ECO:0000256" key="7">
    <source>
        <dbReference type="SAM" id="Phobius"/>
    </source>
</evidence>
<dbReference type="FunFam" id="3.40.50.300:FF:001695">
    <property type="entry name" value="ATP-binding cassette sub-family G member"/>
    <property type="match status" value="1"/>
</dbReference>
<evidence type="ECO:0000259" key="8">
    <source>
        <dbReference type="PROSITE" id="PS50893"/>
    </source>
</evidence>
<feature type="compositionally biased region" description="Polar residues" evidence="6">
    <location>
        <begin position="181"/>
        <end position="191"/>
    </location>
</feature>
<evidence type="ECO:0000256" key="3">
    <source>
        <dbReference type="ARBA" id="ARBA00022692"/>
    </source>
</evidence>
<feature type="region of interest" description="Disordered" evidence="6">
    <location>
        <begin position="110"/>
        <end position="192"/>
    </location>
</feature>
<feature type="transmembrane region" description="Helical" evidence="7">
    <location>
        <begin position="621"/>
        <end position="640"/>
    </location>
</feature>
<sequence length="1755" mass="195778">MELRKMSTAKQQQQQREDRRYSMPHGMHGTLPPGATDDLHAWSIYRQNLNSDFADSALGSSDKSPKPYNSQYHQRDTAILNHPRYGPKQNPINSNMYTYLKFGLPRVFPPNGGQPMANGRPGRASSKANGRGRVNRGYRDSTGPGPGSSGYDSSDNETNRGRVPANLRKYRSESDFRAIGATNTSRPSSRAQGIPLAALKQANSRASIAGTHVYNPYATNLRHHNLRSQSEADLLAEWDYDDSPTYGETRLYPEDALYTTQSRRHSMAGLVYPNIQVHCLDVLPGLRGVSLQAKAGDLFAIMATAQREGTALVEALAGVRQRMGGEILVNGQQVNKRILRQLCGYVPALDAAPLDPRMSVQSTLSFAAALRGPYDRADLKERIDILVEDLGLTAVRSANVSRLTHSEKQRLNVACQLLTQASILLLDQTTINMDIFDTFFLVEYLRQWCSAGRIVIMTLQPPTFEILSMCSGVLLLSGGRTVYSGSRADLPRHMGQLGYPCPPFKNPADYYLDLVTLDDLSAAALLESSARIESLANSWDHVNSEPPLAAPVANLPEPTRSAGFFSQINALAKRYMTYKQPGSLLTWISRLILAAVLSLFIGCIFWDVPASDPQLNLNDRLGYHHCMMMVALWPLLLLQIRDVQEDRRHAEKDLKLGLYGRFLYIIIQSTLSVMPSLCIWLAYLLPAHSMAGLYSYTTNNDTGIYLYMGYMLLYLMAIQTIVLFIAHLVPCGVTASIVTTLVLLAMAAVGGFAVHVANIPDYLRWMELVAPQKWLTPLLTENEYSAETLMSITSQQQCRNKQVQYTEIIVQQPCPPPNGTFVLADHQLLPRDHVLDATDMYTSTVLGLLLTCIVFFALTMFVFLLNCQSLLRKKNTHRSGKHGARFGRNETMVLRVTVVCGAVLAAAFGVLGQAASSNPTTDAFARNEIVPDLIEVAPEQTIKITYPQSEVEVSLGNQLTPTQVKSRPKLCWEVEPDALYTLLMADPDAPSRSNPEMRSWKHWLVGNIPGADVDAGEVLADYVGSGPPQGTGLHRYVFLVYKQPSRVVFNETVLSSRNPNRGKWSPALFVKEYELGDPVAGNFYQAQYDDYVPELMSDFVRDMRNHKIVPDVVPVPPESLLHVTYPGGLRVNLGNVLTPTEVKHVPEVSWPEAEPDAYYTLIMTDPDAPSRTAPKFREWHHWLVVNIPGMDLAKGDTLSDYIGAAPPRKTGLHRYVFLLYRQNERIYYKESRLSNRSTQGRGKFSTQKFSEKYELGLPVAGNFFQAQFDDYMMVPASLLHCHRRRTTVVAIVSLWLCLVLDGISIASGDATTTASAATTINNMTEVQQVFAQHEVIPDVIDVAPKEFAKITYPSGVTVTGGNELRPTQVKDQPRVEWTTKPDAYYTLFMVDPDAPNRKEPKFREIGHWLVGNIPGTKVEEGDHMYAFVGSGPPNGSGLHRYVFLVYEQPAGRIDFSKAPRVSNRSRNHRVNYKHREFVQQYGLGELVAGNFYQAQYDDYVPTLHAQLSSGTDSFLGVEAAKMSSVRGIILLVVCLLLLESRASDILNDAHVYRAFASYEVVPDVIDEAPDCWARVSFKSGRQAEGGNRLTPTQIRNPPVVSWNANERALYTLILTDPDVPSRDDPRYREFIHWAVGNIPGNDIDRGETLVEYLGAITPRGTGLHRFVLLVFEHLQKLDFAAEPRISAQCGTVRRYFSTRNFTRKYELGSVYAGNFFQTQYDDYVNTLQAQLRECESERSLNELNGARNGTVFGGP</sequence>
<evidence type="ECO:0000313" key="10">
    <source>
        <dbReference type="Proteomes" id="UP000075885"/>
    </source>
</evidence>
<dbReference type="Gene3D" id="3.40.50.300">
    <property type="entry name" value="P-loop containing nucleotide triphosphate hydrolases"/>
    <property type="match status" value="1"/>
</dbReference>
<dbReference type="PROSITE" id="PS01220">
    <property type="entry name" value="PBP"/>
    <property type="match status" value="3"/>
</dbReference>
<feature type="transmembrane region" description="Helical" evidence="7">
    <location>
        <begin position="892"/>
        <end position="911"/>
    </location>
</feature>
<dbReference type="GO" id="GO:0140359">
    <property type="term" value="F:ABC-type transporter activity"/>
    <property type="evidence" value="ECO:0007669"/>
    <property type="project" value="InterPro"/>
</dbReference>
<dbReference type="InterPro" id="IPR035810">
    <property type="entry name" value="PEBP_euk"/>
</dbReference>
<dbReference type="PROSITE" id="PS50893">
    <property type="entry name" value="ABC_TRANSPORTER_2"/>
    <property type="match status" value="1"/>
</dbReference>
<dbReference type="GO" id="GO:0016020">
    <property type="term" value="C:membrane"/>
    <property type="evidence" value="ECO:0007669"/>
    <property type="project" value="UniProtKB-SubCell"/>
</dbReference>
<evidence type="ECO:0000256" key="6">
    <source>
        <dbReference type="SAM" id="MobiDB-lite"/>
    </source>
</evidence>
<keyword evidence="5 7" id="KW-0472">Membrane</keyword>
<feature type="transmembrane region" description="Helical" evidence="7">
    <location>
        <begin position="661"/>
        <end position="684"/>
    </location>
</feature>
<dbReference type="Pfam" id="PF00005">
    <property type="entry name" value="ABC_tran"/>
    <property type="match status" value="1"/>
</dbReference>
<name>A0A182P552_9DIPT</name>
<dbReference type="PANTHER" id="PTHR11362">
    <property type="entry name" value="PHOSPHATIDYLETHANOLAMINE-BINDING PROTEIN"/>
    <property type="match status" value="1"/>
</dbReference>
<feature type="transmembrane region" description="Helical" evidence="7">
    <location>
        <begin position="704"/>
        <end position="726"/>
    </location>
</feature>
<dbReference type="SUPFAM" id="SSF52540">
    <property type="entry name" value="P-loop containing nucleoside triphosphate hydrolases"/>
    <property type="match status" value="1"/>
</dbReference>
<comment type="subcellular location">
    <subcellularLocation>
        <location evidence="1">Membrane</location>
        <topology evidence="1">Multi-pass membrane protein</topology>
    </subcellularLocation>
</comment>
<dbReference type="InterPro" id="IPR013525">
    <property type="entry name" value="ABC2_TM"/>
</dbReference>
<dbReference type="Proteomes" id="UP000075885">
    <property type="component" value="Unassembled WGS sequence"/>
</dbReference>
<dbReference type="InterPro" id="IPR001858">
    <property type="entry name" value="Phosphatidylethanolamine-bd_CS"/>
</dbReference>
<dbReference type="PANTHER" id="PTHR11362:SF44">
    <property type="entry name" value="PHOSPHATIDYLETHANOLAMINE-BINDING PROTEIN"/>
    <property type="match status" value="1"/>
</dbReference>
<dbReference type="Gene3D" id="3.90.280.10">
    <property type="entry name" value="PEBP-like"/>
    <property type="match status" value="4"/>
</dbReference>
<organism evidence="9 10">
    <name type="scientific">Anopheles epiroticus</name>
    <dbReference type="NCBI Taxonomy" id="199890"/>
    <lineage>
        <taxon>Eukaryota</taxon>
        <taxon>Metazoa</taxon>
        <taxon>Ecdysozoa</taxon>
        <taxon>Arthropoda</taxon>
        <taxon>Hexapoda</taxon>
        <taxon>Insecta</taxon>
        <taxon>Pterygota</taxon>
        <taxon>Neoptera</taxon>
        <taxon>Endopterygota</taxon>
        <taxon>Diptera</taxon>
        <taxon>Nematocera</taxon>
        <taxon>Culicoidea</taxon>
        <taxon>Culicidae</taxon>
        <taxon>Anophelinae</taxon>
        <taxon>Anopheles</taxon>
    </lineage>
</organism>
<dbReference type="InterPro" id="IPR036610">
    <property type="entry name" value="PEBP-like_sf"/>
</dbReference>
<feature type="transmembrane region" description="Helical" evidence="7">
    <location>
        <begin position="733"/>
        <end position="757"/>
    </location>
</feature>
<dbReference type="EnsemblMetazoa" id="AEPI002040-RA">
    <property type="protein sequence ID" value="AEPI002040-PA"/>
    <property type="gene ID" value="AEPI002040"/>
</dbReference>
<evidence type="ECO:0000313" key="9">
    <source>
        <dbReference type="EnsemblMetazoa" id="AEPI002040-PA"/>
    </source>
</evidence>